<gene>
    <name evidence="2" type="ORF">HaLaN_26223</name>
</gene>
<organism evidence="2 3">
    <name type="scientific">Haematococcus lacustris</name>
    <name type="common">Green alga</name>
    <name type="synonym">Haematococcus pluvialis</name>
    <dbReference type="NCBI Taxonomy" id="44745"/>
    <lineage>
        <taxon>Eukaryota</taxon>
        <taxon>Viridiplantae</taxon>
        <taxon>Chlorophyta</taxon>
        <taxon>core chlorophytes</taxon>
        <taxon>Chlorophyceae</taxon>
        <taxon>CS clade</taxon>
        <taxon>Chlamydomonadales</taxon>
        <taxon>Haematococcaceae</taxon>
        <taxon>Haematococcus</taxon>
    </lineage>
</organism>
<dbReference type="Proteomes" id="UP000485058">
    <property type="component" value="Unassembled WGS sequence"/>
</dbReference>
<dbReference type="AlphaFoldDB" id="A0A6A0A5Q0"/>
<feature type="region of interest" description="Disordered" evidence="1">
    <location>
        <begin position="1"/>
        <end position="34"/>
    </location>
</feature>
<protein>
    <submittedName>
        <fullName evidence="2">Uncharacterized protein</fullName>
    </submittedName>
</protein>
<dbReference type="EMBL" id="BLLF01003640">
    <property type="protein sequence ID" value="GFH27839.1"/>
    <property type="molecule type" value="Genomic_DNA"/>
</dbReference>
<evidence type="ECO:0000313" key="3">
    <source>
        <dbReference type="Proteomes" id="UP000485058"/>
    </source>
</evidence>
<name>A0A6A0A5Q0_HAELA</name>
<feature type="non-terminal residue" evidence="2">
    <location>
        <position position="1"/>
    </location>
</feature>
<comment type="caution">
    <text evidence="2">The sequence shown here is derived from an EMBL/GenBank/DDBJ whole genome shotgun (WGS) entry which is preliminary data.</text>
</comment>
<proteinExistence type="predicted"/>
<keyword evidence="3" id="KW-1185">Reference proteome</keyword>
<evidence type="ECO:0000256" key="1">
    <source>
        <dbReference type="SAM" id="MobiDB-lite"/>
    </source>
</evidence>
<reference evidence="2 3" key="1">
    <citation type="submission" date="2020-02" db="EMBL/GenBank/DDBJ databases">
        <title>Draft genome sequence of Haematococcus lacustris strain NIES-144.</title>
        <authorList>
            <person name="Morimoto D."/>
            <person name="Nakagawa S."/>
            <person name="Yoshida T."/>
            <person name="Sawayama S."/>
        </authorList>
    </citation>
    <scope>NUCLEOTIDE SEQUENCE [LARGE SCALE GENOMIC DNA]</scope>
    <source>
        <strain evidence="2 3">NIES-144</strain>
    </source>
</reference>
<evidence type="ECO:0000313" key="2">
    <source>
        <dbReference type="EMBL" id="GFH27839.1"/>
    </source>
</evidence>
<accession>A0A6A0A5Q0</accession>
<sequence length="34" mass="3438">MDGRQIKVEVATPRAERAPGGGGGEGDPEGTTQL</sequence>